<protein>
    <submittedName>
        <fullName evidence="1">Uncharacterized protein</fullName>
    </submittedName>
</protein>
<proteinExistence type="predicted"/>
<accession>A0AAU9UP62</accession>
<dbReference type="AlphaFoldDB" id="A0AAU9UP62"/>
<dbReference type="Proteomes" id="UP001153954">
    <property type="component" value="Unassembled WGS sequence"/>
</dbReference>
<keyword evidence="2" id="KW-1185">Reference proteome</keyword>
<organism evidence="1 2">
    <name type="scientific">Euphydryas editha</name>
    <name type="common">Edith's checkerspot</name>
    <dbReference type="NCBI Taxonomy" id="104508"/>
    <lineage>
        <taxon>Eukaryota</taxon>
        <taxon>Metazoa</taxon>
        <taxon>Ecdysozoa</taxon>
        <taxon>Arthropoda</taxon>
        <taxon>Hexapoda</taxon>
        <taxon>Insecta</taxon>
        <taxon>Pterygota</taxon>
        <taxon>Neoptera</taxon>
        <taxon>Endopterygota</taxon>
        <taxon>Lepidoptera</taxon>
        <taxon>Glossata</taxon>
        <taxon>Ditrysia</taxon>
        <taxon>Papilionoidea</taxon>
        <taxon>Nymphalidae</taxon>
        <taxon>Nymphalinae</taxon>
        <taxon>Euphydryas</taxon>
    </lineage>
</organism>
<name>A0AAU9UP62_EUPED</name>
<dbReference type="EMBL" id="CAKOGL010000023">
    <property type="protein sequence ID" value="CAH2101404.1"/>
    <property type="molecule type" value="Genomic_DNA"/>
</dbReference>
<reference evidence="1" key="1">
    <citation type="submission" date="2022-03" db="EMBL/GenBank/DDBJ databases">
        <authorList>
            <person name="Tunstrom K."/>
        </authorList>
    </citation>
    <scope>NUCLEOTIDE SEQUENCE</scope>
</reference>
<evidence type="ECO:0000313" key="1">
    <source>
        <dbReference type="EMBL" id="CAH2101404.1"/>
    </source>
</evidence>
<comment type="caution">
    <text evidence="1">The sequence shown here is derived from an EMBL/GenBank/DDBJ whole genome shotgun (WGS) entry which is preliminary data.</text>
</comment>
<evidence type="ECO:0000313" key="2">
    <source>
        <dbReference type="Proteomes" id="UP001153954"/>
    </source>
</evidence>
<gene>
    <name evidence="1" type="ORF">EEDITHA_LOCUS16166</name>
</gene>
<sequence>MEKEEIAGMCCSDETVTIPSIDEPVKSLREHLSNETDESRRFLKSIRKYNMCFHMTSFGANKIVRVLPDLQNTRTSLPSNRFFASCDQFATIIVVKSLCHG</sequence>